<organism evidence="9 10">
    <name type="scientific">Pestalotiopsis fici (strain W106-1 / CGMCC3.15140)</name>
    <dbReference type="NCBI Taxonomy" id="1229662"/>
    <lineage>
        <taxon>Eukaryota</taxon>
        <taxon>Fungi</taxon>
        <taxon>Dikarya</taxon>
        <taxon>Ascomycota</taxon>
        <taxon>Pezizomycotina</taxon>
        <taxon>Sordariomycetes</taxon>
        <taxon>Xylariomycetidae</taxon>
        <taxon>Amphisphaeriales</taxon>
        <taxon>Sporocadaceae</taxon>
        <taxon>Pestalotiopsis</taxon>
    </lineage>
</organism>
<dbReference type="PANTHER" id="PTHR33048">
    <property type="entry name" value="PTH11-LIKE INTEGRAL MEMBRANE PROTEIN (AFU_ORTHOLOGUE AFUA_5G11245)"/>
    <property type="match status" value="1"/>
</dbReference>
<keyword evidence="3 7" id="KW-1133">Transmembrane helix</keyword>
<evidence type="ECO:0000313" key="9">
    <source>
        <dbReference type="EMBL" id="ETS81855.1"/>
    </source>
</evidence>
<dbReference type="OMA" id="WILFEFI"/>
<dbReference type="PANTHER" id="PTHR33048:SF134">
    <property type="entry name" value="INTEGRAL MEMBRANE PROTEIN"/>
    <property type="match status" value="1"/>
</dbReference>
<dbReference type="AlphaFoldDB" id="W3X727"/>
<name>W3X727_PESFW</name>
<sequence length="409" mass="44450">MGIVGRQDATSSTTPAANYASIQAVVACTIVMSILSTFMVGARMAIRWSRTHLDLEDWFIIACMPFMYAIAAAALIAVYRGGLGYSVMYLYLKDQNIIVISMQCLMAMEVLYAILITLVKLSVLVMYRRVFPTTLVLRGTYVLGALSVAWWIAVILVTFLQCTPLNGMWELFTVKTTCMDKLGLFIGNAIPNLSIDVLIIALPLYEVARLQMARVKKIGILSIFLLGGVTVVIGGLRLSSGLDLLSDPNSDYTLMVGPLWAWTVVEPAMGIVCACLPTVGGPIVGMIVKTITTSKHSEPLESTRKNKRSSKVIHIVGGSSSRGINRAAFSSKSKSGESSAGSFERLNDSGGETSPTNLWPKGYRGDRDVTVSGRRASGERTEDIPLTSITVRQEMSWTESKAAVEYETT</sequence>
<dbReference type="GO" id="GO:0016020">
    <property type="term" value="C:membrane"/>
    <property type="evidence" value="ECO:0007669"/>
    <property type="project" value="UniProtKB-SubCell"/>
</dbReference>
<feature type="domain" description="Rhodopsin" evidence="8">
    <location>
        <begin position="42"/>
        <end position="280"/>
    </location>
</feature>
<comment type="subcellular location">
    <subcellularLocation>
        <location evidence="1">Membrane</location>
        <topology evidence="1">Multi-pass membrane protein</topology>
    </subcellularLocation>
</comment>
<feature type="transmembrane region" description="Helical" evidence="7">
    <location>
        <begin position="140"/>
        <end position="162"/>
    </location>
</feature>
<evidence type="ECO:0000256" key="1">
    <source>
        <dbReference type="ARBA" id="ARBA00004141"/>
    </source>
</evidence>
<evidence type="ECO:0000256" key="6">
    <source>
        <dbReference type="SAM" id="MobiDB-lite"/>
    </source>
</evidence>
<evidence type="ECO:0000259" key="8">
    <source>
        <dbReference type="Pfam" id="PF20684"/>
    </source>
</evidence>
<gene>
    <name evidence="9" type="ORF">PFICI_06857</name>
</gene>
<evidence type="ECO:0000256" key="2">
    <source>
        <dbReference type="ARBA" id="ARBA00022692"/>
    </source>
</evidence>
<dbReference type="Proteomes" id="UP000030651">
    <property type="component" value="Unassembled WGS sequence"/>
</dbReference>
<feature type="transmembrane region" description="Helical" evidence="7">
    <location>
        <begin position="182"/>
        <end position="206"/>
    </location>
</feature>
<dbReference type="OrthoDB" id="3934549at2759"/>
<dbReference type="eggNOG" id="ENOG502SJK4">
    <property type="taxonomic scope" value="Eukaryota"/>
</dbReference>
<evidence type="ECO:0000256" key="4">
    <source>
        <dbReference type="ARBA" id="ARBA00023136"/>
    </source>
</evidence>
<proteinExistence type="inferred from homology"/>
<dbReference type="Pfam" id="PF20684">
    <property type="entry name" value="Fung_rhodopsin"/>
    <property type="match status" value="1"/>
</dbReference>
<keyword evidence="10" id="KW-1185">Reference proteome</keyword>
<feature type="transmembrane region" description="Helical" evidence="7">
    <location>
        <begin position="259"/>
        <end position="288"/>
    </location>
</feature>
<keyword evidence="2 7" id="KW-0812">Transmembrane</keyword>
<dbReference type="InterPro" id="IPR049326">
    <property type="entry name" value="Rhodopsin_dom_fungi"/>
</dbReference>
<evidence type="ECO:0000313" key="10">
    <source>
        <dbReference type="Proteomes" id="UP000030651"/>
    </source>
</evidence>
<keyword evidence="4 7" id="KW-0472">Membrane</keyword>
<dbReference type="RefSeq" id="XP_007833629.1">
    <property type="nucleotide sequence ID" value="XM_007835438.1"/>
</dbReference>
<accession>W3X727</accession>
<dbReference type="InParanoid" id="W3X727"/>
<dbReference type="KEGG" id="pfy:PFICI_06857"/>
<feature type="transmembrane region" description="Helical" evidence="7">
    <location>
        <begin position="97"/>
        <end position="119"/>
    </location>
</feature>
<evidence type="ECO:0000256" key="3">
    <source>
        <dbReference type="ARBA" id="ARBA00022989"/>
    </source>
</evidence>
<dbReference type="GeneID" id="19271870"/>
<protein>
    <recommendedName>
        <fullName evidence="8">Rhodopsin domain-containing protein</fullName>
    </recommendedName>
</protein>
<feature type="compositionally biased region" description="Low complexity" evidence="6">
    <location>
        <begin position="328"/>
        <end position="344"/>
    </location>
</feature>
<dbReference type="HOGENOM" id="CLU_028200_0_0_1"/>
<feature type="transmembrane region" description="Helical" evidence="7">
    <location>
        <begin position="20"/>
        <end position="46"/>
    </location>
</feature>
<feature type="transmembrane region" description="Helical" evidence="7">
    <location>
        <begin position="218"/>
        <end position="239"/>
    </location>
</feature>
<dbReference type="InterPro" id="IPR052337">
    <property type="entry name" value="SAT4-like"/>
</dbReference>
<dbReference type="EMBL" id="KI912112">
    <property type="protein sequence ID" value="ETS81855.1"/>
    <property type="molecule type" value="Genomic_DNA"/>
</dbReference>
<feature type="region of interest" description="Disordered" evidence="6">
    <location>
        <begin position="324"/>
        <end position="387"/>
    </location>
</feature>
<evidence type="ECO:0000256" key="5">
    <source>
        <dbReference type="ARBA" id="ARBA00038359"/>
    </source>
</evidence>
<comment type="similarity">
    <text evidence="5">Belongs to the SAT4 family.</text>
</comment>
<evidence type="ECO:0000256" key="7">
    <source>
        <dbReference type="SAM" id="Phobius"/>
    </source>
</evidence>
<reference evidence="10" key="1">
    <citation type="journal article" date="2015" name="BMC Genomics">
        <title>Genomic and transcriptomic analysis of the endophytic fungus Pestalotiopsis fici reveals its lifestyle and high potential for synthesis of natural products.</title>
        <authorList>
            <person name="Wang X."/>
            <person name="Zhang X."/>
            <person name="Liu L."/>
            <person name="Xiang M."/>
            <person name="Wang W."/>
            <person name="Sun X."/>
            <person name="Che Y."/>
            <person name="Guo L."/>
            <person name="Liu G."/>
            <person name="Guo L."/>
            <person name="Wang C."/>
            <person name="Yin W.B."/>
            <person name="Stadler M."/>
            <person name="Zhang X."/>
            <person name="Liu X."/>
        </authorList>
    </citation>
    <scope>NUCLEOTIDE SEQUENCE [LARGE SCALE GENOMIC DNA]</scope>
    <source>
        <strain evidence="10">W106-1 / CGMCC3.15140</strain>
    </source>
</reference>
<dbReference type="PROSITE" id="PS51257">
    <property type="entry name" value="PROKAR_LIPOPROTEIN"/>
    <property type="match status" value="1"/>
</dbReference>
<feature type="transmembrane region" description="Helical" evidence="7">
    <location>
        <begin position="58"/>
        <end position="77"/>
    </location>
</feature>